<proteinExistence type="predicted"/>
<dbReference type="GO" id="GO:0003700">
    <property type="term" value="F:DNA-binding transcription factor activity"/>
    <property type="evidence" value="ECO:0007669"/>
    <property type="project" value="InterPro"/>
</dbReference>
<gene>
    <name evidence="5" type="ORF">BALG_01345</name>
</gene>
<dbReference type="Pfam" id="PF07702">
    <property type="entry name" value="UTRA"/>
    <property type="match status" value="1"/>
</dbReference>
<reference evidence="5" key="1">
    <citation type="submission" date="2009-01" db="EMBL/GenBank/DDBJ databases">
        <title>The Genome Sequence of Brucella pinnipedialis M292/94/1.</title>
        <authorList>
            <consortium name="The Broad Institute Genome Sequencing Platform"/>
            <person name="Ward D."/>
            <person name="Young S.K."/>
            <person name="Kodira C.D."/>
            <person name="Zeng Q."/>
            <person name="Koehrsen M."/>
            <person name="Alvarado L."/>
            <person name="Berlin A."/>
            <person name="Borenstein D."/>
            <person name="Chen Z."/>
            <person name="Engels R."/>
            <person name="Freedman E."/>
            <person name="Gellesch M."/>
            <person name="Goldberg J."/>
            <person name="Griggs A."/>
            <person name="Gujja S."/>
            <person name="Heiman D."/>
            <person name="Hepburn T."/>
            <person name="Howarth C."/>
            <person name="Jen D."/>
            <person name="Larson L."/>
            <person name="Lewis B."/>
            <person name="Mehta T."/>
            <person name="Park D."/>
            <person name="Pearson M."/>
            <person name="Roberts A."/>
            <person name="Saif S."/>
            <person name="Shea T."/>
            <person name="Shenoy N."/>
            <person name="Sisk P."/>
            <person name="Stolte C."/>
            <person name="Sykes S."/>
            <person name="Walk T."/>
            <person name="White J."/>
            <person name="Yandava C."/>
            <person name="Whatmore A.M."/>
            <person name="Perrett L.L."/>
            <person name="O'Callaghan D."/>
            <person name="Nusbaum C."/>
            <person name="Galagan J."/>
            <person name="Birren B."/>
        </authorList>
    </citation>
    <scope>NUCLEOTIDE SEQUENCE [LARGE SCALE GENOMIC DNA]</scope>
    <source>
        <strain evidence="5">M292/94/1</strain>
    </source>
</reference>
<dbReference type="SMART" id="SM00866">
    <property type="entry name" value="UTRA"/>
    <property type="match status" value="1"/>
</dbReference>
<dbReference type="InterPro" id="IPR011663">
    <property type="entry name" value="UTRA"/>
</dbReference>
<dbReference type="Pfam" id="PF00392">
    <property type="entry name" value="GntR"/>
    <property type="match status" value="1"/>
</dbReference>
<dbReference type="PANTHER" id="PTHR44846:SF1">
    <property type="entry name" value="MANNOSYL-D-GLYCERATE TRANSPORT_METABOLISM SYSTEM REPRESSOR MNGR-RELATED"/>
    <property type="match status" value="1"/>
</dbReference>
<evidence type="ECO:0000259" key="4">
    <source>
        <dbReference type="PROSITE" id="PS50949"/>
    </source>
</evidence>
<dbReference type="EMBL" id="EQ999546">
    <property type="protein sequence ID" value="EEZ31225.1"/>
    <property type="molecule type" value="Genomic_DNA"/>
</dbReference>
<evidence type="ECO:0000256" key="3">
    <source>
        <dbReference type="ARBA" id="ARBA00023163"/>
    </source>
</evidence>
<dbReference type="NCBIfam" id="TIGR02325">
    <property type="entry name" value="C_P_lyase_phnF"/>
    <property type="match status" value="1"/>
</dbReference>
<accession>A0A0E1X2C0</accession>
<keyword evidence="3" id="KW-0804">Transcription</keyword>
<dbReference type="PRINTS" id="PR00035">
    <property type="entry name" value="HTHGNTR"/>
</dbReference>
<dbReference type="InterPro" id="IPR036390">
    <property type="entry name" value="WH_DNA-bd_sf"/>
</dbReference>
<dbReference type="SMART" id="SM00345">
    <property type="entry name" value="HTH_GNTR"/>
    <property type="match status" value="1"/>
</dbReference>
<dbReference type="GO" id="GO:0003677">
    <property type="term" value="F:DNA binding"/>
    <property type="evidence" value="ECO:0007669"/>
    <property type="project" value="UniProtKB-KW"/>
</dbReference>
<dbReference type="SUPFAM" id="SSF46785">
    <property type="entry name" value="Winged helix' DNA-binding domain"/>
    <property type="match status" value="1"/>
</dbReference>
<dbReference type="PROSITE" id="PS50949">
    <property type="entry name" value="HTH_GNTR"/>
    <property type="match status" value="1"/>
</dbReference>
<dbReference type="GO" id="GO:0045892">
    <property type="term" value="P:negative regulation of DNA-templated transcription"/>
    <property type="evidence" value="ECO:0007669"/>
    <property type="project" value="TreeGrafter"/>
</dbReference>
<organism evidence="5">
    <name type="scientific">Brucella pinnipedialis M292/94/1</name>
    <dbReference type="NCBI Taxonomy" id="520462"/>
    <lineage>
        <taxon>Bacteria</taxon>
        <taxon>Pseudomonadati</taxon>
        <taxon>Pseudomonadota</taxon>
        <taxon>Alphaproteobacteria</taxon>
        <taxon>Hyphomicrobiales</taxon>
        <taxon>Brucellaceae</taxon>
        <taxon>Brucella/Ochrobactrum group</taxon>
        <taxon>Brucella</taxon>
    </lineage>
</organism>
<evidence type="ECO:0000256" key="2">
    <source>
        <dbReference type="ARBA" id="ARBA00023125"/>
    </source>
</evidence>
<dbReference type="RefSeq" id="WP_004689719.1">
    <property type="nucleotide sequence ID" value="NZ_EQ999546.1"/>
</dbReference>
<dbReference type="GeneID" id="55590788"/>
<dbReference type="Gene3D" id="3.40.1410.10">
    <property type="entry name" value="Chorismate lyase-like"/>
    <property type="match status" value="1"/>
</dbReference>
<dbReference type="AlphaFoldDB" id="A0A0E1X2C0"/>
<dbReference type="HOGENOM" id="CLU_063236_2_2_5"/>
<sequence length="253" mass="28016">MKAKTRRIERNSGVAIWRQIADEIRSDIMAGKLQPGARMPAEIELAEHFGVNRHTVRNAIAALTQEGVLRAEQGRGTFIANAKRLTNQCTHPSRISQTFASQTRETKGILLASDLETASPEIASALELETGQEVVRLETLHSADGHPLSRATLWLDAARFPDIAVDYAESGSIAVALRKASIEEYFRKSTIISARHADADDRRYLKLSPGAIVLTAQAVKIDTEGRPVQYSLTRFPADRMEFSIENYPIHDLV</sequence>
<dbReference type="InterPro" id="IPR050679">
    <property type="entry name" value="Bact_HTH_transcr_reg"/>
</dbReference>
<dbReference type="SUPFAM" id="SSF64288">
    <property type="entry name" value="Chorismate lyase-like"/>
    <property type="match status" value="1"/>
</dbReference>
<feature type="domain" description="HTH gntR-type" evidence="4">
    <location>
        <begin position="14"/>
        <end position="82"/>
    </location>
</feature>
<evidence type="ECO:0000313" key="5">
    <source>
        <dbReference type="EMBL" id="EEZ31225.1"/>
    </source>
</evidence>
<dbReference type="InterPro" id="IPR036388">
    <property type="entry name" value="WH-like_DNA-bd_sf"/>
</dbReference>
<protein>
    <submittedName>
        <fullName evidence="5">Transcriptional regulator</fullName>
    </submittedName>
</protein>
<keyword evidence="1" id="KW-0805">Transcription regulation</keyword>
<dbReference type="Proteomes" id="UP000004659">
    <property type="component" value="Unassembled WGS sequence"/>
</dbReference>
<dbReference type="InterPro" id="IPR012702">
    <property type="entry name" value="CP_lyase_PhnF"/>
</dbReference>
<dbReference type="CDD" id="cd07377">
    <property type="entry name" value="WHTH_GntR"/>
    <property type="match status" value="1"/>
</dbReference>
<name>A0A0E1X2C0_9HYPH</name>
<evidence type="ECO:0000256" key="1">
    <source>
        <dbReference type="ARBA" id="ARBA00023015"/>
    </source>
</evidence>
<dbReference type="PANTHER" id="PTHR44846">
    <property type="entry name" value="MANNOSYL-D-GLYCERATE TRANSPORT/METABOLISM SYSTEM REPRESSOR MNGR-RELATED"/>
    <property type="match status" value="1"/>
</dbReference>
<dbReference type="InterPro" id="IPR028978">
    <property type="entry name" value="Chorismate_lyase_/UTRA_dom_sf"/>
</dbReference>
<keyword evidence="2" id="KW-0238">DNA-binding</keyword>
<dbReference type="InterPro" id="IPR000524">
    <property type="entry name" value="Tscrpt_reg_HTH_GntR"/>
</dbReference>
<dbReference type="Gene3D" id="1.10.10.10">
    <property type="entry name" value="Winged helix-like DNA-binding domain superfamily/Winged helix DNA-binding domain"/>
    <property type="match status" value="1"/>
</dbReference>